<keyword evidence="2" id="KW-0472">Membrane</keyword>
<evidence type="ECO:0008006" key="5">
    <source>
        <dbReference type="Google" id="ProtNLM"/>
    </source>
</evidence>
<keyword evidence="2" id="KW-1133">Transmembrane helix</keyword>
<dbReference type="VEuPathDB" id="FungiDB:H257_07805"/>
<gene>
    <name evidence="4" type="ORF">H257_07805</name>
</gene>
<dbReference type="STRING" id="112090.W4GJ43"/>
<proteinExistence type="predicted"/>
<dbReference type="SUPFAM" id="SSF53474">
    <property type="entry name" value="alpha/beta-Hydrolases"/>
    <property type="match status" value="1"/>
</dbReference>
<evidence type="ECO:0000256" key="3">
    <source>
        <dbReference type="SAM" id="SignalP"/>
    </source>
</evidence>
<feature type="transmembrane region" description="Helical" evidence="2">
    <location>
        <begin position="630"/>
        <end position="651"/>
    </location>
</feature>
<protein>
    <recommendedName>
        <fullName evidence="5">AB hydrolase-1 domain-containing protein</fullName>
    </recommendedName>
</protein>
<keyword evidence="2" id="KW-0812">Transmembrane</keyword>
<evidence type="ECO:0000313" key="4">
    <source>
        <dbReference type="EMBL" id="ETV79034.1"/>
    </source>
</evidence>
<dbReference type="GeneID" id="20809801"/>
<feature type="region of interest" description="Disordered" evidence="1">
    <location>
        <begin position="687"/>
        <end position="706"/>
    </location>
</feature>
<feature type="chain" id="PRO_5004842596" description="AB hydrolase-1 domain-containing protein" evidence="3">
    <location>
        <begin position="20"/>
        <end position="706"/>
    </location>
</feature>
<accession>W4GJ43</accession>
<organism evidence="4">
    <name type="scientific">Aphanomyces astaci</name>
    <name type="common">Crayfish plague agent</name>
    <dbReference type="NCBI Taxonomy" id="112090"/>
    <lineage>
        <taxon>Eukaryota</taxon>
        <taxon>Sar</taxon>
        <taxon>Stramenopiles</taxon>
        <taxon>Oomycota</taxon>
        <taxon>Saprolegniomycetes</taxon>
        <taxon>Saprolegniales</taxon>
        <taxon>Verrucalvaceae</taxon>
        <taxon>Aphanomyces</taxon>
    </lineage>
</organism>
<evidence type="ECO:0000256" key="2">
    <source>
        <dbReference type="SAM" id="Phobius"/>
    </source>
</evidence>
<dbReference type="EMBL" id="KI913129">
    <property type="protein sequence ID" value="ETV79034.1"/>
    <property type="molecule type" value="Genomic_DNA"/>
</dbReference>
<dbReference type="AlphaFoldDB" id="W4GJ43"/>
<sequence length="706" mass="76647">MKVLRGSVGFLGMTAAAAAAAGSAATSIPFNGWYHCEMNSIDYNMYVHATASSKALHRHVPFLNVAPSLTHTSHAHGRALNSYTNYECGEFQMPMCHEEVCHDVRNKTIDVFVKRKLANPAKVAEIGKEKVLWVMQGGPGDSSTAMEQLMSSLYWEMNETVSIYTMDHRGTGRSNRLVCNAAEAMTSGSAGGLGITADEYPACIQDLLFQMDNHTNAFSVTSAAYDMKKVIEATQTSNGTQVFVYALSYGTFLVERLMQLASPAVRGYIVDSVVSQSAADFGHMATFSNWDKDVAVVGARFLDVCSADAFCSNKFSNANVSQVTWALYESLDEAARGSNTCADMINDLGVGPPSDSLRSLFGTMLQSMAFREFIPALVYRLARCAPTDVDVIQTFVDKYVREAGRWGVRSSSEDSVLYYSELLYGLIVYSEMWEHPTPSYDALYQTFRRGIMGGDTYALVQSYCTFTGATDPACAEFNLPPSAPFRYSPDAYWNVTAVVPLHSTALLMSGGLDPQTERQYARAQYAAMSGQRRLIEFPQAGHCTTFTTRRTTGGNTCGVKVLASYVVQDGVLDAVDTSCIADIAPVRFDGVGSSYPLAYFGTADVFDGHTAHYAYVQEAAHKVGTAAHEVAWAVAVGVLGAAVGVAMAVAIRASVHVRRLQLKCKNDVRTEPMGFVGEVPPPRIVVDMNDDDEDRTPGTPPDPVVV</sequence>
<feature type="signal peptide" evidence="3">
    <location>
        <begin position="1"/>
        <end position="19"/>
    </location>
</feature>
<dbReference type="Gene3D" id="3.40.50.1820">
    <property type="entry name" value="alpha/beta hydrolase"/>
    <property type="match status" value="1"/>
</dbReference>
<keyword evidence="3" id="KW-0732">Signal</keyword>
<name>W4GJ43_APHAT</name>
<dbReference type="InterPro" id="IPR029058">
    <property type="entry name" value="AB_hydrolase_fold"/>
</dbReference>
<dbReference type="RefSeq" id="XP_009831753.1">
    <property type="nucleotide sequence ID" value="XM_009833451.1"/>
</dbReference>
<dbReference type="OrthoDB" id="425534at2759"/>
<evidence type="ECO:0000256" key="1">
    <source>
        <dbReference type="SAM" id="MobiDB-lite"/>
    </source>
</evidence>
<reference evidence="4" key="1">
    <citation type="submission" date="2013-12" db="EMBL/GenBank/DDBJ databases">
        <title>The Genome Sequence of Aphanomyces astaci APO3.</title>
        <authorList>
            <consortium name="The Broad Institute Genomics Platform"/>
            <person name="Russ C."/>
            <person name="Tyler B."/>
            <person name="van West P."/>
            <person name="Dieguez-Uribeondo J."/>
            <person name="Young S.K."/>
            <person name="Zeng Q."/>
            <person name="Gargeya S."/>
            <person name="Fitzgerald M."/>
            <person name="Abouelleil A."/>
            <person name="Alvarado L."/>
            <person name="Chapman S.B."/>
            <person name="Gainer-Dewar J."/>
            <person name="Goldberg J."/>
            <person name="Griggs A."/>
            <person name="Gujja S."/>
            <person name="Hansen M."/>
            <person name="Howarth C."/>
            <person name="Imamovic A."/>
            <person name="Ireland A."/>
            <person name="Larimer J."/>
            <person name="McCowan C."/>
            <person name="Murphy C."/>
            <person name="Pearson M."/>
            <person name="Poon T.W."/>
            <person name="Priest M."/>
            <person name="Roberts A."/>
            <person name="Saif S."/>
            <person name="Shea T."/>
            <person name="Sykes S."/>
            <person name="Wortman J."/>
            <person name="Nusbaum C."/>
            <person name="Birren B."/>
        </authorList>
    </citation>
    <scope>NUCLEOTIDE SEQUENCE [LARGE SCALE GENOMIC DNA]</scope>
    <source>
        <strain evidence="4">APO3</strain>
    </source>
</reference>